<dbReference type="Gene3D" id="2.170.130.30">
    <property type="match status" value="1"/>
</dbReference>
<feature type="chain" id="PRO_5046265569" evidence="1">
    <location>
        <begin position="24"/>
        <end position="164"/>
    </location>
</feature>
<organism evidence="3 4">
    <name type="scientific">Gemmiger gallinarum</name>
    <dbReference type="NCBI Taxonomy" id="2779354"/>
    <lineage>
        <taxon>Bacteria</taxon>
        <taxon>Bacillati</taxon>
        <taxon>Bacillota</taxon>
        <taxon>Clostridia</taxon>
        <taxon>Eubacteriales</taxon>
        <taxon>Gemmiger</taxon>
    </lineage>
</organism>
<dbReference type="RefSeq" id="WP_193503162.1">
    <property type="nucleotide sequence ID" value="NZ_JADCKC010000004.1"/>
</dbReference>
<dbReference type="InterPro" id="IPR027954">
    <property type="entry name" value="Transcobalamin-like_C"/>
</dbReference>
<name>A0ABR9R6E2_9FIRM</name>
<feature type="signal peptide" evidence="1">
    <location>
        <begin position="1"/>
        <end position="23"/>
    </location>
</feature>
<reference evidence="3 4" key="1">
    <citation type="submission" date="2020-10" db="EMBL/GenBank/DDBJ databases">
        <title>ChiBAC.</title>
        <authorList>
            <person name="Zenner C."/>
            <person name="Hitch T.C.A."/>
            <person name="Clavel T."/>
        </authorList>
    </citation>
    <scope>NUCLEOTIDE SEQUENCE [LARGE SCALE GENOMIC DNA]</scope>
    <source>
        <strain evidence="3 4">DSM 109015</strain>
    </source>
</reference>
<comment type="caution">
    <text evidence="3">The sequence shown here is derived from an EMBL/GenBank/DDBJ whole genome shotgun (WGS) entry which is preliminary data.</text>
</comment>
<dbReference type="EMBL" id="JADCKC010000004">
    <property type="protein sequence ID" value="MBE5038719.1"/>
    <property type="molecule type" value="Genomic_DNA"/>
</dbReference>
<dbReference type="Proteomes" id="UP000768567">
    <property type="component" value="Unassembled WGS sequence"/>
</dbReference>
<evidence type="ECO:0000256" key="1">
    <source>
        <dbReference type="SAM" id="SignalP"/>
    </source>
</evidence>
<dbReference type="PROSITE" id="PS51257">
    <property type="entry name" value="PROKAR_LIPOPROTEIN"/>
    <property type="match status" value="1"/>
</dbReference>
<keyword evidence="4" id="KW-1185">Reference proteome</keyword>
<evidence type="ECO:0000313" key="3">
    <source>
        <dbReference type="EMBL" id="MBE5038719.1"/>
    </source>
</evidence>
<gene>
    <name evidence="3" type="ORF">INF35_13065</name>
</gene>
<protein>
    <submittedName>
        <fullName evidence="3">DUF4430 domain-containing protein</fullName>
    </submittedName>
</protein>
<dbReference type="Pfam" id="PF14478">
    <property type="entry name" value="DUF4430"/>
    <property type="match status" value="1"/>
</dbReference>
<feature type="domain" description="Transcobalamin-like C-terminal" evidence="2">
    <location>
        <begin position="95"/>
        <end position="158"/>
    </location>
</feature>
<evidence type="ECO:0000313" key="4">
    <source>
        <dbReference type="Proteomes" id="UP000768567"/>
    </source>
</evidence>
<proteinExistence type="predicted"/>
<accession>A0ABR9R6E2</accession>
<sequence length="164" mass="17299">MQMKRCKQTVSLLVCCALFAATALLTTGCSGTKDADGASVSTSATREAAVEATPAAETAETAEGQVLGQGQTRFTFTVVDGDGNQTVYEINTDQATVGDALTELGLIDGEDSEYGLYVKTVDGITVDYDTDGKYWAFYVDGEYAQSGVDSTEVTAGSEYSFRVE</sequence>
<evidence type="ECO:0000259" key="2">
    <source>
        <dbReference type="Pfam" id="PF14478"/>
    </source>
</evidence>
<keyword evidence="1" id="KW-0732">Signal</keyword>